<dbReference type="InterPro" id="IPR036770">
    <property type="entry name" value="Ankyrin_rpt-contain_sf"/>
</dbReference>
<dbReference type="EMBL" id="KV784354">
    <property type="protein sequence ID" value="OEU20764.1"/>
    <property type="molecule type" value="Genomic_DNA"/>
</dbReference>
<feature type="compositionally biased region" description="Polar residues" evidence="1">
    <location>
        <begin position="1"/>
        <end position="17"/>
    </location>
</feature>
<dbReference type="AlphaFoldDB" id="A0A1E7FRM0"/>
<sequence>MASFGLAQSDSTANSTGVHDDKDPVDMATIFSAVSEGNLALLQSSMTLLNFPIATADQNGYTLLHAASSYNQLGILQFILNNLDTNNINCTTYINAGDTDGDTALHYAGSADAANFLVQHFRINTTIVNSLGKTALQTKEAELDEMKNDEDIEDDDEEIEVTKKLISYLQHINVSQTSM</sequence>
<keyword evidence="3" id="KW-1185">Reference proteome</keyword>
<evidence type="ECO:0000313" key="2">
    <source>
        <dbReference type="EMBL" id="OEU20764.1"/>
    </source>
</evidence>
<dbReference type="SUPFAM" id="SSF48403">
    <property type="entry name" value="Ankyrin repeat"/>
    <property type="match status" value="1"/>
</dbReference>
<dbReference type="Pfam" id="PF00023">
    <property type="entry name" value="Ank"/>
    <property type="match status" value="1"/>
</dbReference>
<name>A0A1E7FRM0_9STRA</name>
<accession>A0A1E7FRM0</accession>
<proteinExistence type="predicted"/>
<dbReference type="InterPro" id="IPR002110">
    <property type="entry name" value="Ankyrin_rpt"/>
</dbReference>
<feature type="region of interest" description="Disordered" evidence="1">
    <location>
        <begin position="1"/>
        <end position="20"/>
    </location>
</feature>
<dbReference type="Gene3D" id="1.25.40.20">
    <property type="entry name" value="Ankyrin repeat-containing domain"/>
    <property type="match status" value="1"/>
</dbReference>
<evidence type="ECO:0000256" key="1">
    <source>
        <dbReference type="SAM" id="MobiDB-lite"/>
    </source>
</evidence>
<organism evidence="2 3">
    <name type="scientific">Fragilariopsis cylindrus CCMP1102</name>
    <dbReference type="NCBI Taxonomy" id="635003"/>
    <lineage>
        <taxon>Eukaryota</taxon>
        <taxon>Sar</taxon>
        <taxon>Stramenopiles</taxon>
        <taxon>Ochrophyta</taxon>
        <taxon>Bacillariophyta</taxon>
        <taxon>Bacillariophyceae</taxon>
        <taxon>Bacillariophycidae</taxon>
        <taxon>Bacillariales</taxon>
        <taxon>Bacillariaceae</taxon>
        <taxon>Fragilariopsis</taxon>
    </lineage>
</organism>
<dbReference type="OrthoDB" id="47198at2759"/>
<evidence type="ECO:0000313" key="3">
    <source>
        <dbReference type="Proteomes" id="UP000095751"/>
    </source>
</evidence>
<dbReference type="KEGG" id="fcy:FRACYDRAFT_267759"/>
<dbReference type="InParanoid" id="A0A1E7FRM0"/>
<reference evidence="2 3" key="1">
    <citation type="submission" date="2016-09" db="EMBL/GenBank/DDBJ databases">
        <title>Extensive genetic diversity and differential bi-allelic expression allows diatom success in the polar Southern Ocean.</title>
        <authorList>
            <consortium name="DOE Joint Genome Institute"/>
            <person name="Mock T."/>
            <person name="Otillar R.P."/>
            <person name="Strauss J."/>
            <person name="Dupont C."/>
            <person name="Frickenhaus S."/>
            <person name="Maumus F."/>
            <person name="Mcmullan M."/>
            <person name="Sanges R."/>
            <person name="Schmutz J."/>
            <person name="Toseland A."/>
            <person name="Valas R."/>
            <person name="Veluchamy A."/>
            <person name="Ward B.J."/>
            <person name="Allen A."/>
            <person name="Barry K."/>
            <person name="Falciatore A."/>
            <person name="Ferrante M."/>
            <person name="Fortunato A.E."/>
            <person name="Gloeckner G."/>
            <person name="Gruber A."/>
            <person name="Hipkin R."/>
            <person name="Janech M."/>
            <person name="Kroth P."/>
            <person name="Leese F."/>
            <person name="Lindquist E."/>
            <person name="Lyon B.R."/>
            <person name="Martin J."/>
            <person name="Mayer C."/>
            <person name="Parker M."/>
            <person name="Quesneville H."/>
            <person name="Raymond J."/>
            <person name="Uhlig C."/>
            <person name="Valentin K.U."/>
            <person name="Worden A.Z."/>
            <person name="Armbrust E.V."/>
            <person name="Bowler C."/>
            <person name="Green B."/>
            <person name="Moulton V."/>
            <person name="Van Oosterhout C."/>
            <person name="Grigoriev I."/>
        </authorList>
    </citation>
    <scope>NUCLEOTIDE SEQUENCE [LARGE SCALE GENOMIC DNA]</scope>
    <source>
        <strain evidence="2 3">CCMP1102</strain>
    </source>
</reference>
<gene>
    <name evidence="2" type="ORF">FRACYDRAFT_267759</name>
</gene>
<protein>
    <submittedName>
        <fullName evidence="2">Uncharacterized protein</fullName>
    </submittedName>
</protein>
<dbReference type="SMART" id="SM00248">
    <property type="entry name" value="ANK"/>
    <property type="match status" value="2"/>
</dbReference>
<dbReference type="Proteomes" id="UP000095751">
    <property type="component" value="Unassembled WGS sequence"/>
</dbReference>